<accession>A0A542EMQ1</accession>
<evidence type="ECO:0000313" key="2">
    <source>
        <dbReference type="Proteomes" id="UP000316298"/>
    </source>
</evidence>
<gene>
    <name evidence="1" type="ORF">FB475_0721</name>
</gene>
<dbReference type="Proteomes" id="UP000316298">
    <property type="component" value="Unassembled WGS sequence"/>
</dbReference>
<reference evidence="1 2" key="1">
    <citation type="submission" date="2019-06" db="EMBL/GenBank/DDBJ databases">
        <title>Sequencing the genomes of 1000 actinobacteria strains.</title>
        <authorList>
            <person name="Klenk H.-P."/>
        </authorList>
    </citation>
    <scope>NUCLEOTIDE SEQUENCE [LARGE SCALE GENOMIC DNA]</scope>
    <source>
        <strain evidence="1 2">DSM 17305</strain>
    </source>
</reference>
<organism evidence="1 2">
    <name type="scientific">Kribbella jejuensis</name>
    <dbReference type="NCBI Taxonomy" id="236068"/>
    <lineage>
        <taxon>Bacteria</taxon>
        <taxon>Bacillati</taxon>
        <taxon>Actinomycetota</taxon>
        <taxon>Actinomycetes</taxon>
        <taxon>Propionibacteriales</taxon>
        <taxon>Kribbellaceae</taxon>
        <taxon>Kribbella</taxon>
    </lineage>
</organism>
<name>A0A542EMQ1_9ACTN</name>
<evidence type="ECO:0000313" key="1">
    <source>
        <dbReference type="EMBL" id="TQJ16617.1"/>
    </source>
</evidence>
<keyword evidence="2" id="KW-1185">Reference proteome</keyword>
<dbReference type="EMBL" id="VFMM01000001">
    <property type="protein sequence ID" value="TQJ16617.1"/>
    <property type="molecule type" value="Genomic_DNA"/>
</dbReference>
<sequence length="352" mass="39015">MLGLDLTYRARGNEQLVYTAVQYPGVAFKVQWFDTKLILESLGVDALAHWVNGTIADVGRARLLSQALLTAERLERMRSVIGEGHSVPRGCGALEFPFPGRVLRELGFPEVIDPTTRHTLTTPIVVQEWRSLEGGLDFATGMRPPSQVSVADVTRMGQKWLERSVPPGFEPELLTRLAPDSTVPAFVDAVRNRPPLAAAARAFVDSAREYTRGTGELFALRGRNNVYFDADGTFHLIDAMGRPPWQNSIAKLEERLRRIRQTGRPAPGTAPLAPVVNSIASLNALADEVGTEPYWELPDDLKPYPWDTYVDCIDWQTDGLPHEQQPAGKRQAVAEMLRVRPAVDSRSDGLTR</sequence>
<comment type="caution">
    <text evidence="1">The sequence shown here is derived from an EMBL/GenBank/DDBJ whole genome shotgun (WGS) entry which is preliminary data.</text>
</comment>
<dbReference type="AlphaFoldDB" id="A0A542EMQ1"/>
<proteinExistence type="predicted"/>
<protein>
    <submittedName>
        <fullName evidence="1">Uncharacterized protein</fullName>
    </submittedName>
</protein>